<dbReference type="HOGENOM" id="CLU_1011218_0_0_5"/>
<accession>C6XNP4</accession>
<organism evidence="2 3">
    <name type="scientific">Hirschia baltica (strain ATCC 49814 / DSM 5838 / IFAM 1418)</name>
    <dbReference type="NCBI Taxonomy" id="582402"/>
    <lineage>
        <taxon>Bacteria</taxon>
        <taxon>Pseudomonadati</taxon>
        <taxon>Pseudomonadota</taxon>
        <taxon>Alphaproteobacteria</taxon>
        <taxon>Hyphomonadales</taxon>
        <taxon>Hyphomonadaceae</taxon>
        <taxon>Hirschia</taxon>
    </lineage>
</organism>
<dbReference type="KEGG" id="hba:Hbal_0595"/>
<dbReference type="SUPFAM" id="SSF51430">
    <property type="entry name" value="NAD(P)-linked oxidoreductase"/>
    <property type="match status" value="1"/>
</dbReference>
<dbReference type="OrthoDB" id="9768851at2"/>
<gene>
    <name evidence="2" type="ordered locus">Hbal_0595</name>
</gene>
<evidence type="ECO:0000313" key="2">
    <source>
        <dbReference type="EMBL" id="ACT58297.1"/>
    </source>
</evidence>
<proteinExistence type="predicted"/>
<sequence length="294" mass="32176">MGKHLSSSHPPQLPMRALGATGAVLPILGFGVSGVLASPLVSQAQVNNLTRTARRLGITVFDTAPFYGDGVAEQRLKIALEKSNDTEHLPPPFIITKAGTHRVGRKMWKDFSIKGLRAQLSDSKSRLPHIDAFFLHGPSENDLTPQLLAELQKLKQDGLFKYLGIAGRGHELDKAISSNSFDLIMAPIHRNLPFQDLERLEKAQIQNLGVIGIEALAPAAQGIRLSLNPSDMWYSARAVLHGKGFQKQQMTAHECLNWVKHSGLADIILSTTSRIEHLHSNAASCSDKLEIPSR</sequence>
<evidence type="ECO:0000259" key="1">
    <source>
        <dbReference type="Pfam" id="PF00248"/>
    </source>
</evidence>
<dbReference type="AlphaFoldDB" id="C6XNP4"/>
<name>C6XNP4_HIRBI</name>
<dbReference type="Pfam" id="PF00248">
    <property type="entry name" value="Aldo_ket_red"/>
    <property type="match status" value="1"/>
</dbReference>
<dbReference type="PANTHER" id="PTHR43312:SF1">
    <property type="entry name" value="NADP-DEPENDENT OXIDOREDUCTASE DOMAIN-CONTAINING PROTEIN"/>
    <property type="match status" value="1"/>
</dbReference>
<dbReference type="Proteomes" id="UP000002745">
    <property type="component" value="Chromosome"/>
</dbReference>
<dbReference type="InterPro" id="IPR023210">
    <property type="entry name" value="NADP_OxRdtase_dom"/>
</dbReference>
<keyword evidence="3" id="KW-1185">Reference proteome</keyword>
<dbReference type="STRING" id="582402.Hbal_0595"/>
<feature type="domain" description="NADP-dependent oxidoreductase" evidence="1">
    <location>
        <begin position="41"/>
        <end position="289"/>
    </location>
</feature>
<reference evidence="3" key="1">
    <citation type="journal article" date="2011" name="J. Bacteriol.">
        <title>Genome sequences of eight morphologically diverse alphaproteobacteria.</title>
        <authorList>
            <consortium name="US DOE Joint Genome Institute"/>
            <person name="Brown P.J."/>
            <person name="Kysela D.T."/>
            <person name="Buechlein A."/>
            <person name="Hemmerich C."/>
            <person name="Brun Y.V."/>
        </authorList>
    </citation>
    <scope>NUCLEOTIDE SEQUENCE [LARGE SCALE GENOMIC DNA]</scope>
    <source>
        <strain evidence="3">ATCC 49814 / DSM 5838 / IFAM 1418</strain>
    </source>
</reference>
<dbReference type="RefSeq" id="WP_015826447.1">
    <property type="nucleotide sequence ID" value="NC_012982.1"/>
</dbReference>
<dbReference type="EMBL" id="CP001678">
    <property type="protein sequence ID" value="ACT58297.1"/>
    <property type="molecule type" value="Genomic_DNA"/>
</dbReference>
<evidence type="ECO:0000313" key="3">
    <source>
        <dbReference type="Proteomes" id="UP000002745"/>
    </source>
</evidence>
<dbReference type="InterPro" id="IPR036812">
    <property type="entry name" value="NAD(P)_OxRdtase_dom_sf"/>
</dbReference>
<dbReference type="eggNOG" id="COG0667">
    <property type="taxonomic scope" value="Bacteria"/>
</dbReference>
<dbReference type="CDD" id="cd19095">
    <property type="entry name" value="AKR_PA4992-like"/>
    <property type="match status" value="1"/>
</dbReference>
<dbReference type="PANTHER" id="PTHR43312">
    <property type="entry name" value="D-THREO-ALDOSE 1-DEHYDROGENASE"/>
    <property type="match status" value="1"/>
</dbReference>
<dbReference type="InterPro" id="IPR053135">
    <property type="entry name" value="AKR2_Oxidoreductase"/>
</dbReference>
<protein>
    <submittedName>
        <fullName evidence="2">Aldo/keto reductase</fullName>
    </submittedName>
</protein>
<dbReference type="Gene3D" id="3.20.20.100">
    <property type="entry name" value="NADP-dependent oxidoreductase domain"/>
    <property type="match status" value="1"/>
</dbReference>